<organism evidence="1 2">
    <name type="scientific">Eleginops maclovinus</name>
    <name type="common">Patagonian blennie</name>
    <name type="synonym">Eleginus maclovinus</name>
    <dbReference type="NCBI Taxonomy" id="56733"/>
    <lineage>
        <taxon>Eukaryota</taxon>
        <taxon>Metazoa</taxon>
        <taxon>Chordata</taxon>
        <taxon>Craniata</taxon>
        <taxon>Vertebrata</taxon>
        <taxon>Euteleostomi</taxon>
        <taxon>Actinopterygii</taxon>
        <taxon>Neopterygii</taxon>
        <taxon>Teleostei</taxon>
        <taxon>Neoteleostei</taxon>
        <taxon>Acanthomorphata</taxon>
        <taxon>Eupercaria</taxon>
        <taxon>Perciformes</taxon>
        <taxon>Notothenioidei</taxon>
        <taxon>Eleginopidae</taxon>
        <taxon>Eleginops</taxon>
    </lineage>
</organism>
<gene>
    <name evidence="1" type="ORF">PBY51_014283</name>
</gene>
<accession>A0AAN7WYR5</accession>
<keyword evidence="2" id="KW-1185">Reference proteome</keyword>
<reference evidence="1 2" key="2">
    <citation type="journal article" date="2023" name="Mol. Biol. Evol.">
        <title>Genomics of Secondarily Temperate Adaptation in the Only Non-Antarctic Icefish.</title>
        <authorList>
            <person name="Rivera-Colon A.G."/>
            <person name="Rayamajhi N."/>
            <person name="Minhas B.F."/>
            <person name="Madrigal G."/>
            <person name="Bilyk K.T."/>
            <person name="Yoon V."/>
            <person name="Hune M."/>
            <person name="Gregory S."/>
            <person name="Cheng C.H.C."/>
            <person name="Catchen J.M."/>
        </authorList>
    </citation>
    <scope>NUCLEOTIDE SEQUENCE [LARGE SCALE GENOMIC DNA]</scope>
    <source>
        <strain evidence="1">JMC-PN-2008</strain>
    </source>
</reference>
<dbReference type="Proteomes" id="UP001346869">
    <property type="component" value="Unassembled WGS sequence"/>
</dbReference>
<reference evidence="1 2" key="1">
    <citation type="journal article" date="2023" name="Genes (Basel)">
        <title>Chromosome-Level Genome Assembly and Circadian Gene Repertoire of the Patagonia Blennie Eleginops maclovinus-The Closest Ancestral Proxy of Antarctic Cryonotothenioids.</title>
        <authorList>
            <person name="Cheng C.C."/>
            <person name="Rivera-Colon A.G."/>
            <person name="Minhas B.F."/>
            <person name="Wilson L."/>
            <person name="Rayamajhi N."/>
            <person name="Vargas-Chacoff L."/>
            <person name="Catchen J.M."/>
        </authorList>
    </citation>
    <scope>NUCLEOTIDE SEQUENCE [LARGE SCALE GENOMIC DNA]</scope>
    <source>
        <strain evidence="1">JMC-PN-2008</strain>
    </source>
</reference>
<protein>
    <submittedName>
        <fullName evidence="1">Uncharacterized protein</fullName>
    </submittedName>
</protein>
<comment type="caution">
    <text evidence="1">The sequence shown here is derived from an EMBL/GenBank/DDBJ whole genome shotgun (WGS) entry which is preliminary data.</text>
</comment>
<dbReference type="EMBL" id="JAUZQC010000023">
    <property type="protein sequence ID" value="KAK5849994.1"/>
    <property type="molecule type" value="Genomic_DNA"/>
</dbReference>
<sequence length="83" mass="9041">MTSTQCTVQPDIDHSQLYWASCLPSTFRTLLSPYSHSRSTLIMRQPDICQAAKHTAGGPPSPPALGQCVMQRYKPLTGVLLPG</sequence>
<proteinExistence type="predicted"/>
<evidence type="ECO:0000313" key="2">
    <source>
        <dbReference type="Proteomes" id="UP001346869"/>
    </source>
</evidence>
<evidence type="ECO:0000313" key="1">
    <source>
        <dbReference type="EMBL" id="KAK5849994.1"/>
    </source>
</evidence>
<dbReference type="AlphaFoldDB" id="A0AAN7WYR5"/>
<name>A0AAN7WYR5_ELEMC</name>